<dbReference type="Pfam" id="PF00651">
    <property type="entry name" value="BTB"/>
    <property type="match status" value="1"/>
</dbReference>
<dbReference type="Proteomes" id="UP000091918">
    <property type="component" value="Unassembled WGS sequence"/>
</dbReference>
<gene>
    <name evidence="2" type="ORF">ACJ72_06479</name>
</gene>
<evidence type="ECO:0000313" key="3">
    <source>
        <dbReference type="Proteomes" id="UP000091918"/>
    </source>
</evidence>
<dbReference type="OrthoDB" id="6359816at2759"/>
<dbReference type="InterPro" id="IPR000210">
    <property type="entry name" value="BTB/POZ_dom"/>
</dbReference>
<dbReference type="CDD" id="cd18186">
    <property type="entry name" value="BTB_POZ_ZBTB_KLHL-like"/>
    <property type="match status" value="1"/>
</dbReference>
<accession>A0A1B7NQW0</accession>
<dbReference type="STRING" id="1658172.A0A1B7NQW0"/>
<dbReference type="PANTHER" id="PTHR47843:SF5">
    <property type="entry name" value="BTB_POZ DOMAIN PROTEIN"/>
    <property type="match status" value="1"/>
</dbReference>
<dbReference type="SUPFAM" id="SSF54695">
    <property type="entry name" value="POZ domain"/>
    <property type="match status" value="1"/>
</dbReference>
<dbReference type="AlphaFoldDB" id="A0A1B7NQW0"/>
<evidence type="ECO:0000313" key="2">
    <source>
        <dbReference type="EMBL" id="OAX79201.1"/>
    </source>
</evidence>
<protein>
    <recommendedName>
        <fullName evidence="1">BTB domain-containing protein</fullName>
    </recommendedName>
</protein>
<dbReference type="PROSITE" id="PS50097">
    <property type="entry name" value="BTB"/>
    <property type="match status" value="1"/>
</dbReference>
<organism evidence="2 3">
    <name type="scientific">Emergomyces africanus</name>
    <dbReference type="NCBI Taxonomy" id="1955775"/>
    <lineage>
        <taxon>Eukaryota</taxon>
        <taxon>Fungi</taxon>
        <taxon>Dikarya</taxon>
        <taxon>Ascomycota</taxon>
        <taxon>Pezizomycotina</taxon>
        <taxon>Eurotiomycetes</taxon>
        <taxon>Eurotiomycetidae</taxon>
        <taxon>Onygenales</taxon>
        <taxon>Ajellomycetaceae</taxon>
        <taxon>Emergomyces</taxon>
    </lineage>
</organism>
<reference evidence="2 3" key="1">
    <citation type="submission" date="2015-07" db="EMBL/GenBank/DDBJ databases">
        <title>Emmonsia species relationships and genome sequence.</title>
        <authorList>
            <person name="Cuomo C.A."/>
            <person name="Schwartz I.S."/>
            <person name="Kenyon C."/>
            <person name="de Hoog G.S."/>
            <person name="Govender N.P."/>
            <person name="Botha A."/>
            <person name="Moreno L."/>
            <person name="de Vries M."/>
            <person name="Munoz J.F."/>
            <person name="Stielow J.B."/>
        </authorList>
    </citation>
    <scope>NUCLEOTIDE SEQUENCE [LARGE SCALE GENOMIC DNA]</scope>
    <source>
        <strain evidence="2 3">CBS 136260</strain>
    </source>
</reference>
<name>A0A1B7NQW0_9EURO</name>
<dbReference type="PANTHER" id="PTHR47843">
    <property type="entry name" value="BTB DOMAIN-CONTAINING PROTEIN-RELATED"/>
    <property type="match status" value="1"/>
</dbReference>
<proteinExistence type="predicted"/>
<feature type="domain" description="BTB" evidence="1">
    <location>
        <begin position="52"/>
        <end position="119"/>
    </location>
</feature>
<dbReference type="Gene3D" id="3.30.710.10">
    <property type="entry name" value="Potassium Channel Kv1.1, Chain A"/>
    <property type="match status" value="1"/>
</dbReference>
<sequence length="314" mass="35690">MDNEGKEPGAIIVSEDAPKVQAKNQYEADGKDSRHCKLAERLSQFGGVPEGPDFTISGIDCEYNVHSKFICSRSRFFDRAVNGRFAESTSKRIHLPEEDTDTLELLISILYGFESSYSSELWPEANEDIRTLLDGIDQSNSHIIAPNTSRIEIEGCSEAPSQNRGLGLLHLYALVDKFDIFWLQAWAKQIVLFWARTNVRRDNFVEVVREIYRHETGNYSDIVDGILAIVMDNVEVLIENDDFYELVAENGELGAELLRQVMHTNRFVRSALEMHTSLAKLQHIGGNGLVFERAKLQLRIHHRLARFPGLVKKQ</sequence>
<evidence type="ECO:0000259" key="1">
    <source>
        <dbReference type="PROSITE" id="PS50097"/>
    </source>
</evidence>
<dbReference type="InterPro" id="IPR011333">
    <property type="entry name" value="SKP1/BTB/POZ_sf"/>
</dbReference>
<dbReference type="EMBL" id="LGUA01001116">
    <property type="protein sequence ID" value="OAX79201.1"/>
    <property type="molecule type" value="Genomic_DNA"/>
</dbReference>
<keyword evidence="3" id="KW-1185">Reference proteome</keyword>
<comment type="caution">
    <text evidence="2">The sequence shown here is derived from an EMBL/GenBank/DDBJ whole genome shotgun (WGS) entry which is preliminary data.</text>
</comment>